<dbReference type="Pfam" id="PF00010">
    <property type="entry name" value="HLH"/>
    <property type="match status" value="1"/>
</dbReference>
<keyword evidence="6" id="KW-0175">Coiled coil</keyword>
<evidence type="ECO:0000256" key="7">
    <source>
        <dbReference type="SAM" id="MobiDB-lite"/>
    </source>
</evidence>
<dbReference type="SMART" id="SM00353">
    <property type="entry name" value="HLH"/>
    <property type="match status" value="1"/>
</dbReference>
<dbReference type="InterPro" id="IPR055478">
    <property type="entry name" value="DUF7050"/>
</dbReference>
<dbReference type="GO" id="GO:0005634">
    <property type="term" value="C:nucleus"/>
    <property type="evidence" value="ECO:0007669"/>
    <property type="project" value="UniProtKB-SubCell"/>
</dbReference>
<dbReference type="PANTHER" id="PTHR46665:SF1">
    <property type="entry name" value="SPERMATOGENESIS- AND OOGENESIS-SPECIFIC BASIC HELIX-LOOP-HELIX-CONTAINING PROTEIN 1"/>
    <property type="match status" value="1"/>
</dbReference>
<keyword evidence="5" id="KW-0539">Nucleus</keyword>
<feature type="region of interest" description="Disordered" evidence="7">
    <location>
        <begin position="331"/>
        <end position="354"/>
    </location>
</feature>
<evidence type="ECO:0000256" key="4">
    <source>
        <dbReference type="ARBA" id="ARBA00023163"/>
    </source>
</evidence>
<dbReference type="GO" id="GO:0046983">
    <property type="term" value="F:protein dimerization activity"/>
    <property type="evidence" value="ECO:0007669"/>
    <property type="project" value="InterPro"/>
</dbReference>
<dbReference type="InterPro" id="IPR036638">
    <property type="entry name" value="HLH_DNA-bd_sf"/>
</dbReference>
<comment type="subcellular location">
    <subcellularLocation>
        <location evidence="1">Nucleus</location>
    </subcellularLocation>
</comment>
<evidence type="ECO:0000256" key="2">
    <source>
        <dbReference type="ARBA" id="ARBA00023015"/>
    </source>
</evidence>
<dbReference type="CDD" id="cd11393">
    <property type="entry name" value="bHLH_AtbHLH_like"/>
    <property type="match status" value="1"/>
</dbReference>
<feature type="region of interest" description="Disordered" evidence="7">
    <location>
        <begin position="165"/>
        <end position="197"/>
    </location>
</feature>
<dbReference type="Pfam" id="PF23132">
    <property type="entry name" value="DUF7049"/>
    <property type="match status" value="1"/>
</dbReference>
<dbReference type="PANTHER" id="PTHR46665">
    <property type="entry name" value="TRANSCRIPTION FACTOR BHLH041-RELATED-RELATED"/>
    <property type="match status" value="1"/>
</dbReference>
<feature type="compositionally biased region" description="Pro residues" evidence="7">
    <location>
        <begin position="172"/>
        <end position="186"/>
    </location>
</feature>
<dbReference type="RefSeq" id="XP_022147589.1">
    <property type="nucleotide sequence ID" value="XM_022291897.1"/>
</dbReference>
<keyword evidence="4" id="KW-0804">Transcription</keyword>
<gene>
    <name evidence="10" type="primary">LOC111016480</name>
</gene>
<dbReference type="OrthoDB" id="5778525at2759"/>
<name>A0A6J1D1G0_MOMCH</name>
<dbReference type="PROSITE" id="PS50888">
    <property type="entry name" value="BHLH"/>
    <property type="match status" value="1"/>
</dbReference>
<dbReference type="InterPro" id="IPR055477">
    <property type="entry name" value="DUF7049"/>
</dbReference>
<sequence length="524" mass="58913">MQHQFFMDIAFHLHEGQRHSFLQSVMHSFGCTYICLWSYLPQPSNCLRFLDGLLQEIAVEPICSSLVQLLFGEYRQLDFSVEDGLVPGRAHKHNVPCLKLEDSQLQTFASADVQRQFYVAARIQTSIFLGSINGEIELGFSNVSQVDIEMIISNLVPGDVPPKVPMELPLPATQPKPKPTLTPNPPSSSSSSLRSLSMDSPVECSSFLFNGIQTTPHIPILQSQQQQQQSMDSILAQARNLQFPTPEALDEAMTRAILAVLSSPACSSSSSVHQPLEGLPQNYHLSVKASGFKKYTRVLTPNRKPSSGRQSLLKRSFAFLRNLNLMRLQERTPPTTSRPTSSQLHHVMSERRRREKLNDSFQALKSLLPPGTKKDKGSVLTTTRDYLSSLKAQVAELSRKNQQLEAQLLQSAKTEEERREFSQESDRLFRVRVSNVPESTSERQIIDLHIATRGETPLTNIVIGILEFLKRLDNVRVVSMEGNTQLTASSSINHLTLRLIIEENEWDESAFREAVERIVSDLAR</sequence>
<reference evidence="10" key="1">
    <citation type="submission" date="2025-08" db="UniProtKB">
        <authorList>
            <consortium name="RefSeq"/>
        </authorList>
    </citation>
    <scope>IDENTIFICATION</scope>
    <source>
        <strain evidence="10">OHB3-1</strain>
    </source>
</reference>
<organism evidence="9 10">
    <name type="scientific">Momordica charantia</name>
    <name type="common">Bitter gourd</name>
    <name type="synonym">Balsam pear</name>
    <dbReference type="NCBI Taxonomy" id="3673"/>
    <lineage>
        <taxon>Eukaryota</taxon>
        <taxon>Viridiplantae</taxon>
        <taxon>Streptophyta</taxon>
        <taxon>Embryophyta</taxon>
        <taxon>Tracheophyta</taxon>
        <taxon>Spermatophyta</taxon>
        <taxon>Magnoliopsida</taxon>
        <taxon>eudicotyledons</taxon>
        <taxon>Gunneridae</taxon>
        <taxon>Pentapetalae</taxon>
        <taxon>rosids</taxon>
        <taxon>fabids</taxon>
        <taxon>Cucurbitales</taxon>
        <taxon>Cucurbitaceae</taxon>
        <taxon>Momordiceae</taxon>
        <taxon>Momordica</taxon>
    </lineage>
</organism>
<evidence type="ECO:0000313" key="9">
    <source>
        <dbReference type="Proteomes" id="UP000504603"/>
    </source>
</evidence>
<feature type="coiled-coil region" evidence="6">
    <location>
        <begin position="387"/>
        <end position="424"/>
    </location>
</feature>
<dbReference type="KEGG" id="mcha:111016480"/>
<dbReference type="SUPFAM" id="SSF47459">
    <property type="entry name" value="HLH, helix-loop-helix DNA-binding domain"/>
    <property type="match status" value="1"/>
</dbReference>
<accession>A0A6J1D1G0</accession>
<keyword evidence="3" id="KW-0238">DNA-binding</keyword>
<dbReference type="InterPro" id="IPR045239">
    <property type="entry name" value="bHLH95_bHLH"/>
</dbReference>
<dbReference type="GeneID" id="111016480"/>
<dbReference type="InterPro" id="IPR011598">
    <property type="entry name" value="bHLH_dom"/>
</dbReference>
<evidence type="ECO:0000256" key="1">
    <source>
        <dbReference type="ARBA" id="ARBA00004123"/>
    </source>
</evidence>
<keyword evidence="2" id="KW-0805">Transcription regulation</keyword>
<evidence type="ECO:0000259" key="8">
    <source>
        <dbReference type="PROSITE" id="PS50888"/>
    </source>
</evidence>
<protein>
    <submittedName>
        <fullName evidence="10">Transcription factor bHLH041</fullName>
    </submittedName>
</protein>
<dbReference type="Proteomes" id="UP000504603">
    <property type="component" value="Unplaced"/>
</dbReference>
<proteinExistence type="predicted"/>
<dbReference type="InterPro" id="IPR044658">
    <property type="entry name" value="bHLH92/bHLH041-like"/>
</dbReference>
<dbReference type="GO" id="GO:0003677">
    <property type="term" value="F:DNA binding"/>
    <property type="evidence" value="ECO:0007669"/>
    <property type="project" value="UniProtKB-KW"/>
</dbReference>
<dbReference type="Pfam" id="PF23133">
    <property type="entry name" value="DUF7050"/>
    <property type="match status" value="1"/>
</dbReference>
<feature type="compositionally biased region" description="Low complexity" evidence="7">
    <location>
        <begin position="187"/>
        <end position="197"/>
    </location>
</feature>
<evidence type="ECO:0000256" key="3">
    <source>
        <dbReference type="ARBA" id="ARBA00023125"/>
    </source>
</evidence>
<keyword evidence="9" id="KW-1185">Reference proteome</keyword>
<evidence type="ECO:0000313" key="10">
    <source>
        <dbReference type="RefSeq" id="XP_022147589.1"/>
    </source>
</evidence>
<evidence type="ECO:0000256" key="6">
    <source>
        <dbReference type="SAM" id="Coils"/>
    </source>
</evidence>
<feature type="compositionally biased region" description="Low complexity" evidence="7">
    <location>
        <begin position="331"/>
        <end position="342"/>
    </location>
</feature>
<dbReference type="Gene3D" id="4.10.280.10">
    <property type="entry name" value="Helix-loop-helix DNA-binding domain"/>
    <property type="match status" value="1"/>
</dbReference>
<dbReference type="AlphaFoldDB" id="A0A6J1D1G0"/>
<evidence type="ECO:0000256" key="5">
    <source>
        <dbReference type="ARBA" id="ARBA00023242"/>
    </source>
</evidence>
<feature type="domain" description="BHLH" evidence="8">
    <location>
        <begin position="341"/>
        <end position="390"/>
    </location>
</feature>